<dbReference type="PANTHER" id="PTHR10887:SF495">
    <property type="entry name" value="HELICASE SENATAXIN ISOFORM X1-RELATED"/>
    <property type="match status" value="1"/>
</dbReference>
<dbReference type="InterPro" id="IPR041679">
    <property type="entry name" value="DNA2/NAM7-like_C"/>
</dbReference>
<protein>
    <submittedName>
        <fullName evidence="13">Uncharacterized protein</fullName>
    </submittedName>
</protein>
<keyword evidence="14" id="KW-1185">Reference proteome</keyword>
<dbReference type="InterPro" id="IPR027417">
    <property type="entry name" value="P-loop_NTPase"/>
</dbReference>
<feature type="compositionally biased region" description="Basic and acidic residues" evidence="8">
    <location>
        <begin position="923"/>
        <end position="932"/>
    </location>
</feature>
<feature type="compositionally biased region" description="Polar residues" evidence="8">
    <location>
        <begin position="2072"/>
        <end position="2083"/>
    </location>
</feature>
<evidence type="ECO:0000259" key="10">
    <source>
        <dbReference type="Pfam" id="PF13086"/>
    </source>
</evidence>
<comment type="caution">
    <text evidence="13">The sequence shown here is derived from an EMBL/GenBank/DDBJ whole genome shotgun (WGS) entry which is preliminary data.</text>
</comment>
<keyword evidence="5" id="KW-0347">Helicase</keyword>
<evidence type="ECO:0000256" key="7">
    <source>
        <dbReference type="ARBA" id="ARBA00023242"/>
    </source>
</evidence>
<dbReference type="GO" id="GO:0001147">
    <property type="term" value="F:transcription termination site sequence-specific DNA binding"/>
    <property type="evidence" value="ECO:0007669"/>
    <property type="project" value="TreeGrafter"/>
</dbReference>
<evidence type="ECO:0000256" key="6">
    <source>
        <dbReference type="ARBA" id="ARBA00022840"/>
    </source>
</evidence>
<dbReference type="CDD" id="cd18042">
    <property type="entry name" value="DEXXQc_SETX"/>
    <property type="match status" value="1"/>
</dbReference>
<feature type="region of interest" description="Disordered" evidence="8">
    <location>
        <begin position="1871"/>
        <end position="2083"/>
    </location>
</feature>
<feature type="domain" description="Helicase Sen1 N-terminal" evidence="9">
    <location>
        <begin position="87"/>
        <end position="808"/>
    </location>
</feature>
<feature type="compositionally biased region" description="Basic and acidic residues" evidence="8">
    <location>
        <begin position="2820"/>
        <end position="2833"/>
    </location>
</feature>
<gene>
    <name evidence="13" type="ORF">B0A50_04462</name>
</gene>
<comment type="similarity">
    <text evidence="2">Belongs to the DNA2/NAM7 helicase family.</text>
</comment>
<dbReference type="Pfam" id="PF13086">
    <property type="entry name" value="AAA_11"/>
    <property type="match status" value="1"/>
</dbReference>
<evidence type="ECO:0000256" key="4">
    <source>
        <dbReference type="ARBA" id="ARBA00022801"/>
    </source>
</evidence>
<dbReference type="GO" id="GO:0005524">
    <property type="term" value="F:ATP binding"/>
    <property type="evidence" value="ECO:0007669"/>
    <property type="project" value="UniProtKB-KW"/>
</dbReference>
<dbReference type="PANTHER" id="PTHR10887">
    <property type="entry name" value="DNA2/NAM7 HELICASE FAMILY"/>
    <property type="match status" value="1"/>
</dbReference>
<feature type="domain" description="DNA2/NAM7 helicase helicase" evidence="10">
    <location>
        <begin position="1319"/>
        <end position="1615"/>
    </location>
</feature>
<feature type="compositionally biased region" description="Polar residues" evidence="8">
    <location>
        <begin position="2775"/>
        <end position="2785"/>
    </location>
</feature>
<dbReference type="Proteomes" id="UP000308549">
    <property type="component" value="Unassembled WGS sequence"/>
</dbReference>
<evidence type="ECO:0000259" key="11">
    <source>
        <dbReference type="Pfam" id="PF13087"/>
    </source>
</evidence>
<dbReference type="InterPro" id="IPR024481">
    <property type="entry name" value="Helicase_Sen1_N"/>
</dbReference>
<dbReference type="InterPro" id="IPR041677">
    <property type="entry name" value="DNA2/NAM7_AAA_11"/>
</dbReference>
<keyword evidence="4" id="KW-0378">Hydrolase</keyword>
<dbReference type="Gene3D" id="3.40.50.300">
    <property type="entry name" value="P-loop containing nucleotide triphosphate hydrolases"/>
    <property type="match status" value="2"/>
</dbReference>
<keyword evidence="3" id="KW-0547">Nucleotide-binding</keyword>
<feature type="compositionally biased region" description="Gly residues" evidence="8">
    <location>
        <begin position="1011"/>
        <end position="1020"/>
    </location>
</feature>
<evidence type="ECO:0000313" key="14">
    <source>
        <dbReference type="Proteomes" id="UP000308549"/>
    </source>
</evidence>
<dbReference type="OrthoDB" id="6513042at2759"/>
<dbReference type="SUPFAM" id="SSF52540">
    <property type="entry name" value="P-loop containing nucleoside triphosphate hydrolases"/>
    <property type="match status" value="1"/>
</dbReference>
<evidence type="ECO:0000256" key="8">
    <source>
        <dbReference type="SAM" id="MobiDB-lite"/>
    </source>
</evidence>
<feature type="compositionally biased region" description="Polar residues" evidence="8">
    <location>
        <begin position="1994"/>
        <end position="2004"/>
    </location>
</feature>
<feature type="compositionally biased region" description="Low complexity" evidence="8">
    <location>
        <begin position="2658"/>
        <end position="2667"/>
    </location>
</feature>
<dbReference type="Pfam" id="PF12726">
    <property type="entry name" value="SEN1_N"/>
    <property type="match status" value="1"/>
</dbReference>
<dbReference type="InterPro" id="IPR056474">
    <property type="entry name" value="SEN1_barrel"/>
</dbReference>
<keyword evidence="6" id="KW-0067">ATP-binding</keyword>
<feature type="compositionally biased region" description="Pro residues" evidence="8">
    <location>
        <begin position="2798"/>
        <end position="2814"/>
    </location>
</feature>
<feature type="compositionally biased region" description="Low complexity" evidence="8">
    <location>
        <begin position="2943"/>
        <end position="2958"/>
    </location>
</feature>
<feature type="compositionally biased region" description="Basic and acidic residues" evidence="8">
    <location>
        <begin position="1921"/>
        <end position="1937"/>
    </location>
</feature>
<evidence type="ECO:0000256" key="5">
    <source>
        <dbReference type="ARBA" id="ARBA00022806"/>
    </source>
</evidence>
<evidence type="ECO:0000256" key="2">
    <source>
        <dbReference type="ARBA" id="ARBA00007913"/>
    </source>
</evidence>
<feature type="compositionally biased region" description="Basic and acidic residues" evidence="8">
    <location>
        <begin position="977"/>
        <end position="1005"/>
    </location>
</feature>
<dbReference type="GO" id="GO:0005694">
    <property type="term" value="C:chromosome"/>
    <property type="evidence" value="ECO:0007669"/>
    <property type="project" value="UniProtKB-ARBA"/>
</dbReference>
<dbReference type="GO" id="GO:0016604">
    <property type="term" value="C:nuclear body"/>
    <property type="evidence" value="ECO:0007669"/>
    <property type="project" value="TreeGrafter"/>
</dbReference>
<dbReference type="InterPro" id="IPR045055">
    <property type="entry name" value="DNA2/NAM7-like"/>
</dbReference>
<dbReference type="GO" id="GO:0004386">
    <property type="term" value="F:helicase activity"/>
    <property type="evidence" value="ECO:0007669"/>
    <property type="project" value="UniProtKB-KW"/>
</dbReference>
<reference evidence="13 14" key="1">
    <citation type="submission" date="2017-03" db="EMBL/GenBank/DDBJ databases">
        <title>Genomes of endolithic fungi from Antarctica.</title>
        <authorList>
            <person name="Coleine C."/>
            <person name="Masonjones S."/>
            <person name="Stajich J.E."/>
        </authorList>
    </citation>
    <scope>NUCLEOTIDE SEQUENCE [LARGE SCALE GENOMIC DNA]</scope>
    <source>
        <strain evidence="13 14">CCFEE 6315</strain>
    </source>
</reference>
<dbReference type="Pfam" id="PF13087">
    <property type="entry name" value="AAA_12"/>
    <property type="match status" value="1"/>
</dbReference>
<keyword evidence="7" id="KW-0539">Nucleus</keyword>
<evidence type="ECO:0000259" key="12">
    <source>
        <dbReference type="Pfam" id="PF23576"/>
    </source>
</evidence>
<dbReference type="GO" id="GO:0016787">
    <property type="term" value="F:hydrolase activity"/>
    <property type="evidence" value="ECO:0007669"/>
    <property type="project" value="UniProtKB-KW"/>
</dbReference>
<feature type="region of interest" description="Disordered" evidence="8">
    <location>
        <begin position="2505"/>
        <end position="2528"/>
    </location>
</feature>
<dbReference type="EMBL" id="NAJL01000022">
    <property type="protein sequence ID" value="TKA27630.1"/>
    <property type="molecule type" value="Genomic_DNA"/>
</dbReference>
<evidence type="ECO:0000313" key="13">
    <source>
        <dbReference type="EMBL" id="TKA27630.1"/>
    </source>
</evidence>
<feature type="domain" description="Helicase SEN1 beta-barrel" evidence="12">
    <location>
        <begin position="1171"/>
        <end position="1269"/>
    </location>
</feature>
<dbReference type="GO" id="GO:0006369">
    <property type="term" value="P:termination of RNA polymerase II transcription"/>
    <property type="evidence" value="ECO:0007669"/>
    <property type="project" value="TreeGrafter"/>
</dbReference>
<organism evidence="13 14">
    <name type="scientific">Salinomyces thailandicus</name>
    <dbReference type="NCBI Taxonomy" id="706561"/>
    <lineage>
        <taxon>Eukaryota</taxon>
        <taxon>Fungi</taxon>
        <taxon>Dikarya</taxon>
        <taxon>Ascomycota</taxon>
        <taxon>Pezizomycotina</taxon>
        <taxon>Dothideomycetes</taxon>
        <taxon>Dothideomycetidae</taxon>
        <taxon>Mycosphaerellales</taxon>
        <taxon>Teratosphaeriaceae</taxon>
        <taxon>Salinomyces</taxon>
    </lineage>
</organism>
<dbReference type="FunFam" id="3.40.50.300:FF:001152">
    <property type="entry name" value="tRNA-splicing endonuclease, putative"/>
    <property type="match status" value="1"/>
</dbReference>
<feature type="compositionally biased region" description="Low complexity" evidence="8">
    <location>
        <begin position="1976"/>
        <end position="1991"/>
    </location>
</feature>
<name>A0A4U0TYL9_9PEZI</name>
<accession>A0A4U0TYL9</accession>
<feature type="compositionally biased region" description="Acidic residues" evidence="8">
    <location>
        <begin position="1036"/>
        <end position="1051"/>
    </location>
</feature>
<evidence type="ECO:0000259" key="9">
    <source>
        <dbReference type="Pfam" id="PF12726"/>
    </source>
</evidence>
<dbReference type="FunFam" id="3.40.50.300:FF:000326">
    <property type="entry name" value="P-loop containing nucleoside triphosphate hydrolase"/>
    <property type="match status" value="1"/>
</dbReference>
<dbReference type="CDD" id="cd18808">
    <property type="entry name" value="SF1_C_Upf1"/>
    <property type="match status" value="1"/>
</dbReference>
<feature type="region of interest" description="Disordered" evidence="8">
    <location>
        <begin position="2370"/>
        <end position="2435"/>
    </location>
</feature>
<comment type="subcellular location">
    <subcellularLocation>
        <location evidence="1">Nucleus</location>
    </subcellularLocation>
</comment>
<evidence type="ECO:0000256" key="3">
    <source>
        <dbReference type="ARBA" id="ARBA00022741"/>
    </source>
</evidence>
<evidence type="ECO:0000256" key="1">
    <source>
        <dbReference type="ARBA" id="ARBA00004123"/>
    </source>
</evidence>
<sequence>MAELVGKLEDLMRLAHDGYHWFCPCVSKDDGRAYYDEDVLEELKTETPEEKASRHRKIQEAEQRRDKTLQATQLFAFSDAVEYQNRLKEGLQKQLTGCAVCVREYHRSRSLLVAQLQENYESAEVVAFMQTFDAMNIDRISSGLQNLTEGLLDMPPDRRSIATAGEQGTYALLESLNCLPFLRDETLLREHLDKPFRLVQSRKRLKLPTFAPAMTAFLFSHDESRSSWAYRNFNGIARPLTAQEFEYGVRPFLESAMQKVNVLSLELEFLPIFWKGTRQIISKLPKELLSTHLRSLEPNLYTMAMEHWQLDAPHFTDMVACYTLLLTLSPVDFWDAMGGINGQHVVENIMRSPVLQRLLKTTNETEPLNLEEKLSWVLPFVKSMKPANLVPPTRAVLDQLLNKFQQGSGGYSRHAGRVCWKIGLEALLCALQRVKASLDGGPIVVHLVEVVAKDHIGDMMNELDGIETKNEMQVDAQSQMILDIIELALALDVQALAHGRGILLKTKQLDYEIGLSSLQVWKMSIRAIKPGQPFLPVSVLAGVQGLLQLEKFTPRQMQAAPKQTEAWNHGLSRVMKLVGPELLENLESFSPDQLVALYQEAQATSGLVNLLFSGEEGVHQRALAVFKNLSGEDNRRDSLMHLVRAFFGTTLHAVANAQSMIAKHEVFAPCGIFIKLSTDIISCLSDSNDGVLRSATISEDHDIKALELFWETTWTALETIFRQTEPWSNLGYDKGKMQEFCRETMDFADFVFDQYSIIAHTLQSARSGKHERGGKEIGKALLKFPTAAFTNITKWLRLRDEYLITRAVGLTVKILNRLQEVEVEIDEKAAKYIENVVASADKNVQVKTKLTMNQKAELQRALERHLGETIGVAEVTPSAVVAKKQGTLMGWASSGGSGRSTPAETARPKKAGVIDVDAWSAKSESDRERKRLAEEHDRAYAGLIAGASKGTEAFKRMQSQKKPPSGTMPATQMAAQKHQEDQKNFLQKRKLEKEAAERRKAEAIAKQKLGAGSGVDGLGDMGKDHSLKGQNVMVSSDDDSEKDDGDDDDLNNELFGFSSKGDKKSTRPNFDPNGAIGLKPEVKKGPTRIQRTQRSTKDMRARLAPDLQALHKVILKWDFFHDGDYPPGSNPHIFRPVANSFTDPISYQETFEPLLTLEAWQGMVRAREENSAKAYEIKVLNRSNVDNMIEFSTVVGFAENRELSLHEGDIILLSRARKPAEDADAPHALARICKVKRQKQQLEVVYQLMPQTSLSPSLVMGQMVYGLKLQSNIPLEREYGALQGLQYYDLCQQIVKAAPSRRIRFSEKQIANAQDVWNVNRAQADAINAALENEGFSLIQGPPGSGKTKTIVAIVGGLLSQTLGGSSTSATKISMPQAGGGYGGSGGGASTAASRKLLVCAPSNAAVDELVMRLKEGVKTKSGRQYPLNVVRIGRSDQINQQVVDVTMDELVAKRTGAANNDEATRAKNAELFKDHEKVSSALRDAYQKRDSGEVKGKELTNLEQEIVSTRRKKNELGVRIDNVKDQERNAGREAELGRKRAQQAVLDQAHVICATLSGSGHDMFQSLNIEFETVIIDEAAQCVEMSSLIPLKYGCVKCVLVGDPKQLPPTVFSKEAAKFQYEQSLFVRMQNNFKDEVHLLDTQYRMHPEISVFPSRTFYDGLLKDGDGMAGLRQRPWHASALLAPYRFFDVRGQHQAAPKGHSLVNLAEVEVAMAMLTRLTNDFTNYDYNGRIGIITPYKSQLRMLKDRFSQRFGNGVFDMVEFNTTDAFQGRESEIIIFSCVRASPAGGIGFLQDIRRMNVGLTRAKSSLWVLGNSESLVRGRFWKKLVEDAQARDAYTSGDLMGMLRKPSTAFPAANVKTLSMQDVASHVPQMRDSGSRRPSEGTSGATAPRQSATPAPSKQAAGGTQPVKSATQAQESDKMEGVRYRFEDRAASKRAAAPDGGSDRHAPSLPPTGSKAASGDGELDEDVEMADAAGDSVSAGGSRARTPYGNNNAVSSLNGAAKSRAETPLSAASASEEKTASHANGSGKPGSMNTAPPVPQAMAVKKRPAASPFMPAKKNKPRSLAAANQQPLTTQQRTKATIPYPMQLSALHRRHAARAPPFVNHTPRQFEITPFSPSQSPETLASATTMAWSSAGLPYTHPAMGQASSSVFERDSIRKASGSILREDTIQIEEQTGNISRPDSWSIHCDRTDQAPYLSTPPEDRKIGDGMNTTLSLPRLPRDNASHDLAFFLRTTGPTAPHRRPSTVEHPRRAAVPKSALRFLKRQKRSAAPLFATHSGVLRDEGGLLQEVPNGVEQRETSYGRRYLALQVHIPSPLVEEDIVPTAGTALPNHDILESQVSVSFADDINSSDVLDTWLMSLSKDNSRRGSPTPPRKSSTHLPLGDENTVRFVDQSSSPVRPAASNPPTPRTESTLSMPDSFREKPVKRSLEACRALSSHPVREAPSITALPKLSLPTEEFPVKRPRSGKEVEIKHPAPRRFASHPVLLQRASSIASTLYPRSVSDSPGPPPPKSPLRLRRDPRTIESVIASHSDDQKPTPKLAPSILPAGEYNRKLMPVKPTVITECTGPIKRPRSRGKNPICHPAYPSSRKERDERIRQRKLRDRPPVPRTIDSVVNATPPLPLPTRRLRKARPQIQIPELRPAPLVTRASSSASSTASWKKVTETTRTPVSPVPSRGSPTSNGEKTGYTPVSPMSSVGSASPDAKMTLSPVMLVAEEIPVPKAKSPAWPAKLIIKEGKSYAPRPRSASIPRMALKRRSRTAPPTPGAQSPSRTGSPAGQKLHDDDDDTPPLPSPPPNRALPPTPPASGSEKPGKSKSPETKKELPIPPAYEIAPKLSSPSKRIEAAPHVATQAQRRSFSSRNSGGVGGGAAGKTARFDARLIALEKQNAMLSAALMAMLRTNGEMNLPLAIQAESDVAKPMAWESRIARRSAASHAATSHAASSSNGSALEMYMSTRRGSRHGC</sequence>
<feature type="region of interest" description="Disordered" evidence="8">
    <location>
        <begin position="2943"/>
        <end position="2973"/>
    </location>
</feature>
<dbReference type="Pfam" id="PF23576">
    <property type="entry name" value="SEN1_barrel"/>
    <property type="match status" value="1"/>
</dbReference>
<feature type="region of interest" description="Disordered" evidence="8">
    <location>
        <begin position="891"/>
        <end position="932"/>
    </location>
</feature>
<feature type="compositionally biased region" description="Polar residues" evidence="8">
    <location>
        <begin position="1886"/>
        <end position="1902"/>
    </location>
</feature>
<proteinExistence type="inferred from homology"/>
<dbReference type="InterPro" id="IPR047187">
    <property type="entry name" value="SF1_C_Upf1"/>
</dbReference>
<feature type="region of interest" description="Disordered" evidence="8">
    <location>
        <begin position="2574"/>
        <end position="2634"/>
    </location>
</feature>
<feature type="domain" description="DNA2/NAM7 helicase-like C-terminal" evidence="11">
    <location>
        <begin position="1622"/>
        <end position="1818"/>
    </location>
</feature>
<feature type="region of interest" description="Disordered" evidence="8">
    <location>
        <begin position="2653"/>
        <end position="2711"/>
    </location>
</feature>
<feature type="region of interest" description="Disordered" evidence="8">
    <location>
        <begin position="2748"/>
        <end position="2881"/>
    </location>
</feature>
<feature type="region of interest" description="Disordered" evidence="8">
    <location>
        <begin position="950"/>
        <end position="1099"/>
    </location>
</feature>